<proteinExistence type="predicted"/>
<keyword evidence="2" id="KW-1185">Reference proteome</keyword>
<accession>A0ABW2HQY9</accession>
<dbReference type="Proteomes" id="UP001596548">
    <property type="component" value="Unassembled WGS sequence"/>
</dbReference>
<organism evidence="1 2">
    <name type="scientific">Paractinoplanes rhizophilus</name>
    <dbReference type="NCBI Taxonomy" id="1416877"/>
    <lineage>
        <taxon>Bacteria</taxon>
        <taxon>Bacillati</taxon>
        <taxon>Actinomycetota</taxon>
        <taxon>Actinomycetes</taxon>
        <taxon>Micromonosporales</taxon>
        <taxon>Micromonosporaceae</taxon>
        <taxon>Paractinoplanes</taxon>
    </lineage>
</organism>
<evidence type="ECO:0000313" key="1">
    <source>
        <dbReference type="EMBL" id="MFC7275284.1"/>
    </source>
</evidence>
<dbReference type="EMBL" id="JBHTBJ010000009">
    <property type="protein sequence ID" value="MFC7275284.1"/>
    <property type="molecule type" value="Genomic_DNA"/>
</dbReference>
<name>A0ABW2HQY9_9ACTN</name>
<dbReference type="RefSeq" id="WP_378968220.1">
    <property type="nucleotide sequence ID" value="NZ_JBHTBJ010000009.1"/>
</dbReference>
<sequence length="74" mass="8031">MMIELGTPATLLDAQMGHADGSVQAIYSHVTQEMTDRPLDGLTEIWRAALEARRGLSPRSAVVVLDRLLTEPTG</sequence>
<comment type="caution">
    <text evidence="1">The sequence shown here is derived from an EMBL/GenBank/DDBJ whole genome shotgun (WGS) entry which is preliminary data.</text>
</comment>
<gene>
    <name evidence="1" type="ORF">ACFQS1_14940</name>
</gene>
<reference evidence="2" key="1">
    <citation type="journal article" date="2019" name="Int. J. Syst. Evol. Microbiol.">
        <title>The Global Catalogue of Microorganisms (GCM) 10K type strain sequencing project: providing services to taxonomists for standard genome sequencing and annotation.</title>
        <authorList>
            <consortium name="The Broad Institute Genomics Platform"/>
            <consortium name="The Broad Institute Genome Sequencing Center for Infectious Disease"/>
            <person name="Wu L."/>
            <person name="Ma J."/>
        </authorList>
    </citation>
    <scope>NUCLEOTIDE SEQUENCE [LARGE SCALE GENOMIC DNA]</scope>
    <source>
        <strain evidence="2">XZYJT-10</strain>
    </source>
</reference>
<protein>
    <submittedName>
        <fullName evidence="1">Uncharacterized protein</fullName>
    </submittedName>
</protein>
<evidence type="ECO:0000313" key="2">
    <source>
        <dbReference type="Proteomes" id="UP001596548"/>
    </source>
</evidence>